<dbReference type="EMBL" id="JAGTJJ010000106">
    <property type="protein sequence ID" value="MDC3989336.1"/>
    <property type="molecule type" value="Genomic_DNA"/>
</dbReference>
<protein>
    <recommendedName>
        <fullName evidence="1">Cip1-like core domain-containing protein</fullName>
    </recommendedName>
</protein>
<evidence type="ECO:0000313" key="2">
    <source>
        <dbReference type="EMBL" id="MDC3989336.1"/>
    </source>
</evidence>
<keyword evidence="3" id="KW-1185">Reference proteome</keyword>
<proteinExistence type="predicted"/>
<accession>A0A9X3XJI6</accession>
<dbReference type="RefSeq" id="WP_272428791.1">
    <property type="nucleotide sequence ID" value="NZ_JAGTJJ010000106.1"/>
</dbReference>
<organism evidence="2 3">
    <name type="scientific">Polyangium jinanense</name>
    <dbReference type="NCBI Taxonomy" id="2829994"/>
    <lineage>
        <taxon>Bacteria</taxon>
        <taxon>Pseudomonadati</taxon>
        <taxon>Myxococcota</taxon>
        <taxon>Polyangia</taxon>
        <taxon>Polyangiales</taxon>
        <taxon>Polyangiaceae</taxon>
        <taxon>Polyangium</taxon>
    </lineage>
</organism>
<dbReference type="InterPro" id="IPR048955">
    <property type="entry name" value="Cip1-like_core"/>
</dbReference>
<gene>
    <name evidence="2" type="ORF">KEG57_53225</name>
</gene>
<name>A0A9X3XJI6_9BACT</name>
<dbReference type="AlphaFoldDB" id="A0A9X3XJI6"/>
<dbReference type="Proteomes" id="UP001151081">
    <property type="component" value="Unassembled WGS sequence"/>
</dbReference>
<evidence type="ECO:0000313" key="3">
    <source>
        <dbReference type="Proteomes" id="UP001151081"/>
    </source>
</evidence>
<dbReference type="PROSITE" id="PS51257">
    <property type="entry name" value="PROKAR_LIPOPROTEIN"/>
    <property type="match status" value="1"/>
</dbReference>
<reference evidence="2 3" key="1">
    <citation type="submission" date="2021-04" db="EMBL/GenBank/DDBJ databases">
        <title>Genome analysis of Polyangium sp.</title>
        <authorList>
            <person name="Li Y."/>
            <person name="Wang J."/>
        </authorList>
    </citation>
    <scope>NUCLEOTIDE SEQUENCE [LARGE SCALE GENOMIC DNA]</scope>
    <source>
        <strain evidence="2 3">SDU14</strain>
    </source>
</reference>
<dbReference type="Pfam" id="PF21340">
    <property type="entry name" value="Polysacc_lyase-like"/>
    <property type="match status" value="1"/>
</dbReference>
<sequence length="286" mass="30619">MRNDGKLSAILLTAAFGAAGCTAEERQFANICDTAILCDDFESGGTGDKPGGKWRTVEVGGSVVVSSENARSGSRAVKITAAATSMNADFRTVMLALDDTSVLPPEGNVLYGRAMMFIESVPMQAGGVGLVTGQGRVPGQTYKAYYRYGVHHPIIDEGTGAFLGSQLTAFYDTPEYYEDPMSAPHTACWAHSHEVAIPVGRWACFEWKFDGQNNAMQLSVDGYGVPGLAVKETGDGCTNPDTPTAPWVAPLFSELYLGWESYLPDEARAIWIDDVVLATRPIGCPE</sequence>
<evidence type="ECO:0000259" key="1">
    <source>
        <dbReference type="Pfam" id="PF21340"/>
    </source>
</evidence>
<dbReference type="Gene3D" id="2.60.120.200">
    <property type="match status" value="1"/>
</dbReference>
<comment type="caution">
    <text evidence="2">The sequence shown here is derived from an EMBL/GenBank/DDBJ whole genome shotgun (WGS) entry which is preliminary data.</text>
</comment>
<feature type="domain" description="Cip1-like core" evidence="1">
    <location>
        <begin position="192"/>
        <end position="279"/>
    </location>
</feature>